<organism evidence="2 3">
    <name type="scientific">Antrodiella citrinella</name>
    <dbReference type="NCBI Taxonomy" id="2447956"/>
    <lineage>
        <taxon>Eukaryota</taxon>
        <taxon>Fungi</taxon>
        <taxon>Dikarya</taxon>
        <taxon>Basidiomycota</taxon>
        <taxon>Agaricomycotina</taxon>
        <taxon>Agaricomycetes</taxon>
        <taxon>Polyporales</taxon>
        <taxon>Steccherinaceae</taxon>
        <taxon>Antrodiella</taxon>
    </lineage>
</organism>
<reference evidence="2 3" key="1">
    <citation type="submission" date="2019-02" db="EMBL/GenBank/DDBJ databases">
        <title>Genome sequencing of the rare red list fungi Antrodiella citrinella (Flaviporus citrinellus).</title>
        <authorList>
            <person name="Buettner E."/>
            <person name="Kellner H."/>
        </authorList>
    </citation>
    <scope>NUCLEOTIDE SEQUENCE [LARGE SCALE GENOMIC DNA]</scope>
    <source>
        <strain evidence="2 3">DSM 108506</strain>
    </source>
</reference>
<dbReference type="EMBL" id="SGPM01000746">
    <property type="protein sequence ID" value="THH16280.1"/>
    <property type="molecule type" value="Genomic_DNA"/>
</dbReference>
<comment type="caution">
    <text evidence="2">The sequence shown here is derived from an EMBL/GenBank/DDBJ whole genome shotgun (WGS) entry which is preliminary data.</text>
</comment>
<feature type="non-terminal residue" evidence="2">
    <location>
        <position position="1027"/>
    </location>
</feature>
<evidence type="ECO:0008006" key="4">
    <source>
        <dbReference type="Google" id="ProtNLM"/>
    </source>
</evidence>
<evidence type="ECO:0000256" key="1">
    <source>
        <dbReference type="SAM" id="MobiDB-lite"/>
    </source>
</evidence>
<feature type="region of interest" description="Disordered" evidence="1">
    <location>
        <begin position="150"/>
        <end position="184"/>
    </location>
</feature>
<name>A0A4S4M0M9_9APHY</name>
<proteinExistence type="predicted"/>
<feature type="compositionally biased region" description="Polar residues" evidence="1">
    <location>
        <begin position="172"/>
        <end position="184"/>
    </location>
</feature>
<keyword evidence="3" id="KW-1185">Reference proteome</keyword>
<sequence length="1027" mass="115176">MIVHISEDTKAHRGMISFDDADVQISKIHKQALFPTFITIQKSLPPSQPFMSEKCTKCNGTFQTRGQRDSHTRNCGYVVQIPVNGTLTPLYKENDLFYCRCSHGTCTSRYTDIKYLLIHLAKEDIVDWLAYTSGEVIQYEATEAAAKEAAKKKNAEKHPIDEPVDSAPQLLASRSESPPTDTAELTSVLASDTPISYSDAVNIFTLSGFTVNSYHTLTCTFCCMAYGLPAALVHSRKHHPDVSIDNALFANAATACNIHDTLPSTPLLAEGYPVFPDLKLHAGLVCLGCAQCSIAEKFMSQHVATHSPPALYEQCVVQHFNQSPGESRTWFKVLVPDTPVDTEGDAYSVEQELARLTKIIAVNQHKVIDARDRSPWLLSCKWDQFTADLVPSEAKQWIAFPKGAQWKYFSDTVQEYFEDAIQLIAQTDELALQRLNTDYPMRKGISNTPFHKHQNETTLKEYVNPILCLLAGVLKDTGTKAFALPSSEAKDALAEHAFTNGSTGPLKKAIHNFLLEIWTTTWKPSPTNLFPCPTIRLLILLSLHHDRSHDEPKHVTPRIAKLKYLMRLVFLQELRSRSDDLDGQDDLACDTLEKYFTEKKPFPFNSICSLTHRASDIAMNETAMPEIWWTDRTNWSKMLFKGEEISLDSIRNMFPVGEQQMVDLWENTLLFGLPLSVPYGNLKEDLSCYDVNYSFLSDPRNTMLHQDEQLVRELQRSSQGKQWIKVENSKTKWNIPALRRWLKNYAQFNLLLLMRCEMLSGGPGRGTELTGMVFRTTPTRKIRNLCVLGTHVAMIRTYSKTSAITRMDKVIPHSLDAFTANMMVQNLALVRPFALRAAAICYPGQPEILQIYQQNLFVNDTKLFTSNNLSAIMASHTTQALGVKLTISSWRHISVTWRRKINAPAMELYEGVEEESVEARQLGHSTEVEKKHYGITPDALAGVSEDVLPLFLDASGLPLTYQQARSSQFAQLVATVNEDTVAAKVVATLAEHAGFVDSIADRVAARLHSGSAQHHTSTIPDDDLATQ</sequence>
<accession>A0A4S4M0M9</accession>
<protein>
    <recommendedName>
        <fullName evidence="4">C2H2-type domain-containing protein</fullName>
    </recommendedName>
</protein>
<dbReference type="AlphaFoldDB" id="A0A4S4M0M9"/>
<feature type="compositionally biased region" description="Basic and acidic residues" evidence="1">
    <location>
        <begin position="150"/>
        <end position="161"/>
    </location>
</feature>
<dbReference type="Proteomes" id="UP000308730">
    <property type="component" value="Unassembled WGS sequence"/>
</dbReference>
<evidence type="ECO:0000313" key="2">
    <source>
        <dbReference type="EMBL" id="THH16280.1"/>
    </source>
</evidence>
<dbReference type="OrthoDB" id="2747940at2759"/>
<gene>
    <name evidence="2" type="ORF">EUX98_g9326</name>
</gene>
<evidence type="ECO:0000313" key="3">
    <source>
        <dbReference type="Proteomes" id="UP000308730"/>
    </source>
</evidence>